<feature type="chain" id="PRO_5021454609" description="Exopolysaccharide biosynthesis protein YbjH" evidence="1">
    <location>
        <begin position="27"/>
        <end position="693"/>
    </location>
</feature>
<reference evidence="2 3" key="1">
    <citation type="submission" date="2019-06" db="EMBL/GenBank/DDBJ databases">
        <title>Whole genome shotgun sequence of Vibrio inusitatus NBRC 102082.</title>
        <authorList>
            <person name="Hosoyama A."/>
            <person name="Uohara A."/>
            <person name="Ohji S."/>
            <person name="Ichikawa N."/>
        </authorList>
    </citation>
    <scope>NUCLEOTIDE SEQUENCE [LARGE SCALE GENOMIC DNA]</scope>
    <source>
        <strain evidence="2 3">NBRC 102082</strain>
    </source>
</reference>
<proteinExistence type="predicted"/>
<evidence type="ECO:0000313" key="3">
    <source>
        <dbReference type="Proteomes" id="UP000318717"/>
    </source>
</evidence>
<evidence type="ECO:0008006" key="4">
    <source>
        <dbReference type="Google" id="ProtNLM"/>
    </source>
</evidence>
<organism evidence="2 3">
    <name type="scientific">Vibrio inusitatus NBRC 102082</name>
    <dbReference type="NCBI Taxonomy" id="1219070"/>
    <lineage>
        <taxon>Bacteria</taxon>
        <taxon>Pseudomonadati</taxon>
        <taxon>Pseudomonadota</taxon>
        <taxon>Gammaproteobacteria</taxon>
        <taxon>Vibrionales</taxon>
        <taxon>Vibrionaceae</taxon>
        <taxon>Vibrio</taxon>
    </lineage>
</organism>
<name>A0A4Y3HYP8_9VIBR</name>
<dbReference type="EMBL" id="BJLF01000018">
    <property type="protein sequence ID" value="GEA52309.1"/>
    <property type="molecule type" value="Genomic_DNA"/>
</dbReference>
<feature type="signal peptide" evidence="1">
    <location>
        <begin position="1"/>
        <end position="26"/>
    </location>
</feature>
<evidence type="ECO:0000313" key="2">
    <source>
        <dbReference type="EMBL" id="GEA52309.1"/>
    </source>
</evidence>
<dbReference type="AlphaFoldDB" id="A0A4Y3HYP8"/>
<dbReference type="InterPro" id="IPR010344">
    <property type="entry name" value="YbjH"/>
</dbReference>
<dbReference type="OrthoDB" id="5392628at2"/>
<gene>
    <name evidence="2" type="ORF">VIN01S_31130</name>
</gene>
<accession>A0A4Y3HYP8</accession>
<dbReference type="Proteomes" id="UP000318717">
    <property type="component" value="Unassembled WGS sequence"/>
</dbReference>
<keyword evidence="3" id="KW-1185">Reference proteome</keyword>
<keyword evidence="1" id="KW-0732">Signal</keyword>
<evidence type="ECO:0000256" key="1">
    <source>
        <dbReference type="SAM" id="SignalP"/>
    </source>
</evidence>
<comment type="caution">
    <text evidence="2">The sequence shown here is derived from an EMBL/GenBank/DDBJ whole genome shotgun (WGS) entry which is preliminary data.</text>
</comment>
<protein>
    <recommendedName>
        <fullName evidence="4">Exopolysaccharide biosynthesis protein YbjH</fullName>
    </recommendedName>
</protein>
<dbReference type="Pfam" id="PF06082">
    <property type="entry name" value="YjbH"/>
    <property type="match status" value="2"/>
</dbReference>
<sequence length="693" mass="77119">MDVLLYKFTSHRLIVGSILVFSGASAASVDILPSQQGFSGLIFTPNAQTLETGRGSAAFGQGVPYRGSIAELDSWYVNAGVLPHLEVGGRIVTKTYNCNTYFESDCGIRDLSASAKFQLPYLEDLAGFNLAFGAQDIGGAASNFDAYFVVADTEIDAFNLRLSGGYGKSDLSLGVLDGPFAGAEWQPFDFVQLAGEYDAQEFNAAVRVMTPRDMLPYGAQVAAQYQLYSGHDNQDQTLWGVSASVPFFGDTFTRQKYSDIKPDSTSQVTTELSKSEASSLTQLIGKLEQEGFVNIRVGSNLNTLVVALENKRYQHNTMDGAGVALGIISAHAGEGVFSELPGVTGRAQNVELILIQNKIPMLAINTELNCYREFLENGSKCTQTQFANHDLVAKLEQTTWRYETTNDGFGYSELIFSPVMNYAVATEYGFFDYSIGLGTNLYTPLWKGAAIDVRHILPIANSDDYDDGYFEYDALENEVDRALVHQAFRLPLDTMTLFSAGLIRSDYYGGQNETQWYSQSGMHNLGFEVGYFEEKDSIDVDARTPLLAHYRLSVAQWNWQMLVEGGEFWGGDQGVRATTSHWLGDTRLDASYLNSESEQFVTLNVSIPFTVWRGMKPDYLTVRGVSEWNFGVQTRVGESHNQLNTGLGQTANNYHNLDRQYLNRSRLNPNYFERNTLRLRNAYLRYLDEVVYE</sequence>